<dbReference type="EMBL" id="FNDI01000012">
    <property type="protein sequence ID" value="SDI14796.1"/>
    <property type="molecule type" value="Genomic_DNA"/>
</dbReference>
<organism evidence="2 3">
    <name type="scientific">Paraburkholderia steynii</name>
    <dbReference type="NCBI Taxonomy" id="1245441"/>
    <lineage>
        <taxon>Bacteria</taxon>
        <taxon>Pseudomonadati</taxon>
        <taxon>Pseudomonadota</taxon>
        <taxon>Betaproteobacteria</taxon>
        <taxon>Burkholderiales</taxon>
        <taxon>Burkholderiaceae</taxon>
        <taxon>Paraburkholderia</taxon>
    </lineage>
</organism>
<evidence type="ECO:0000256" key="1">
    <source>
        <dbReference type="SAM" id="MobiDB-lite"/>
    </source>
</evidence>
<gene>
    <name evidence="2" type="ORF">SAMN04487926_112228</name>
</gene>
<evidence type="ECO:0000313" key="3">
    <source>
        <dbReference type="Proteomes" id="UP000198900"/>
    </source>
</evidence>
<comment type="caution">
    <text evidence="2">The sequence shown here is derived from an EMBL/GenBank/DDBJ whole genome shotgun (WGS) entry which is preliminary data.</text>
</comment>
<dbReference type="AlphaFoldDB" id="A0A7Z7FI41"/>
<evidence type="ECO:0000313" key="2">
    <source>
        <dbReference type="EMBL" id="SDI14796.1"/>
    </source>
</evidence>
<protein>
    <submittedName>
        <fullName evidence="2">Uncharacterized protein</fullName>
    </submittedName>
</protein>
<accession>A0A7Z7FI41</accession>
<reference evidence="2" key="1">
    <citation type="submission" date="2016-10" db="EMBL/GenBank/DDBJ databases">
        <authorList>
            <person name="Varghese N."/>
            <person name="Submissions S."/>
        </authorList>
    </citation>
    <scope>NUCLEOTIDE SEQUENCE [LARGE SCALE GENOMIC DNA]</scope>
    <source>
        <strain evidence="2">YR281</strain>
    </source>
</reference>
<dbReference type="Proteomes" id="UP000198900">
    <property type="component" value="Unassembled WGS sequence"/>
</dbReference>
<feature type="region of interest" description="Disordered" evidence="1">
    <location>
        <begin position="21"/>
        <end position="40"/>
    </location>
</feature>
<sequence>MCINRDMQRAIYRRDVLQEVSGPQARPGHGGNAAYFPRQA</sequence>
<keyword evidence="3" id="KW-1185">Reference proteome</keyword>
<name>A0A7Z7FI41_9BURK</name>
<proteinExistence type="predicted"/>